<feature type="domain" description="UPF0033" evidence="1">
    <location>
        <begin position="2"/>
        <end position="67"/>
    </location>
</feature>
<dbReference type="SUPFAM" id="SSF140683">
    <property type="entry name" value="SP0561-like"/>
    <property type="match status" value="1"/>
</dbReference>
<dbReference type="AlphaFoldDB" id="A0A218P0V4"/>
<evidence type="ECO:0008006" key="5">
    <source>
        <dbReference type="Google" id="ProtNLM"/>
    </source>
</evidence>
<dbReference type="Gene3D" id="3.30.110.40">
    <property type="entry name" value="TusA-like domain"/>
    <property type="match status" value="1"/>
</dbReference>
<evidence type="ECO:0000313" key="3">
    <source>
        <dbReference type="EMBL" id="ASI98547.1"/>
    </source>
</evidence>
<dbReference type="SUPFAM" id="SSF64307">
    <property type="entry name" value="SirA-like"/>
    <property type="match status" value="1"/>
</dbReference>
<accession>A0A218P0V4</accession>
<name>A0A218P0V4_THECE</name>
<dbReference type="CDD" id="cd00291">
    <property type="entry name" value="SirA_YedF_YeeD"/>
    <property type="match status" value="1"/>
</dbReference>
<dbReference type="Pfam" id="PF08984">
    <property type="entry name" value="DUF1858"/>
    <property type="match status" value="1"/>
</dbReference>
<evidence type="ECO:0000313" key="4">
    <source>
        <dbReference type="Proteomes" id="UP000197156"/>
    </source>
</evidence>
<dbReference type="InterPro" id="IPR015077">
    <property type="entry name" value="DUF1858"/>
</dbReference>
<sequence length="160" mass="18023">MMLDVRGVQPPQPAIRIAEALGKLKVRETLEVIGDRPFVDFIPGLEEAGYEIEVKEVGGAFVLRVTKTENSRELSMEVRECDDKLDEITENTNVGKLLKAYPESLRVLVKYGFSPLETPGTRRSLAKTITLRKAKELIGMSDGKFEEMMEELRAIKRIKA</sequence>
<protein>
    <recommendedName>
        <fullName evidence="5">DUF1858 domain-containing protein</fullName>
    </recommendedName>
</protein>
<feature type="domain" description="DUF1858" evidence="2">
    <location>
        <begin position="88"/>
        <end position="144"/>
    </location>
</feature>
<reference evidence="3 4" key="1">
    <citation type="submission" date="2016-03" db="EMBL/GenBank/DDBJ databases">
        <title>Complete genome sequence of Thermococcus celer.</title>
        <authorList>
            <person name="Oger P.M."/>
        </authorList>
    </citation>
    <scope>NUCLEOTIDE SEQUENCE [LARGE SCALE GENOMIC DNA]</scope>
    <source>
        <strain evidence="3 4">Vu 13</strain>
    </source>
</reference>
<evidence type="ECO:0000259" key="2">
    <source>
        <dbReference type="Pfam" id="PF08984"/>
    </source>
</evidence>
<dbReference type="Proteomes" id="UP000197156">
    <property type="component" value="Chromosome"/>
</dbReference>
<dbReference type="GeneID" id="33323622"/>
<dbReference type="Gene3D" id="1.10.3910.10">
    <property type="entry name" value="SP0561-like"/>
    <property type="match status" value="1"/>
</dbReference>
<dbReference type="InterPro" id="IPR001455">
    <property type="entry name" value="TusA-like"/>
</dbReference>
<dbReference type="RefSeq" id="WP_088862506.1">
    <property type="nucleotide sequence ID" value="NZ_CP014854.1"/>
</dbReference>
<gene>
    <name evidence="3" type="ORF">A3L02_02665</name>
</gene>
<dbReference type="KEGG" id="tce:A3L02_02665"/>
<organism evidence="3 4">
    <name type="scientific">Thermococcus celer Vu 13 = JCM 8558</name>
    <dbReference type="NCBI Taxonomy" id="1293037"/>
    <lineage>
        <taxon>Archaea</taxon>
        <taxon>Methanobacteriati</taxon>
        <taxon>Methanobacteriota</taxon>
        <taxon>Thermococci</taxon>
        <taxon>Thermococcales</taxon>
        <taxon>Thermococcaceae</taxon>
        <taxon>Thermococcus</taxon>
    </lineage>
</organism>
<dbReference type="InterPro" id="IPR036868">
    <property type="entry name" value="TusA-like_sf"/>
</dbReference>
<proteinExistence type="predicted"/>
<keyword evidence="4" id="KW-1185">Reference proteome</keyword>
<dbReference type="OrthoDB" id="103554at2157"/>
<dbReference type="Pfam" id="PF01206">
    <property type="entry name" value="TusA"/>
    <property type="match status" value="1"/>
</dbReference>
<dbReference type="EMBL" id="CP014854">
    <property type="protein sequence ID" value="ASI98547.1"/>
    <property type="molecule type" value="Genomic_DNA"/>
</dbReference>
<dbReference type="InterPro" id="IPR038062">
    <property type="entry name" value="ScdA-like_N_sf"/>
</dbReference>
<evidence type="ECO:0000259" key="1">
    <source>
        <dbReference type="Pfam" id="PF01206"/>
    </source>
</evidence>